<evidence type="ECO:0000256" key="6">
    <source>
        <dbReference type="ARBA" id="ARBA00022857"/>
    </source>
</evidence>
<dbReference type="PANTHER" id="PTHR42802">
    <property type="entry name" value="MONOOXYGENASE"/>
    <property type="match status" value="1"/>
</dbReference>
<evidence type="ECO:0000256" key="7">
    <source>
        <dbReference type="ARBA" id="ARBA00023002"/>
    </source>
</evidence>
<keyword evidence="6" id="KW-0521">NADP</keyword>
<evidence type="ECO:0000256" key="1">
    <source>
        <dbReference type="ARBA" id="ARBA00001974"/>
    </source>
</evidence>
<proteinExistence type="inferred from homology"/>
<dbReference type="Pfam" id="PF13434">
    <property type="entry name" value="Lys_Orn_oxgnase"/>
    <property type="match status" value="1"/>
</dbReference>
<comment type="cofactor">
    <cofactor evidence="1">
        <name>FAD</name>
        <dbReference type="ChEBI" id="CHEBI:57692"/>
    </cofactor>
</comment>
<dbReference type="GO" id="GO:0004497">
    <property type="term" value="F:monooxygenase activity"/>
    <property type="evidence" value="ECO:0007669"/>
    <property type="project" value="UniProtKB-KW"/>
</dbReference>
<evidence type="ECO:0000313" key="9">
    <source>
        <dbReference type="Proteomes" id="UP001309705"/>
    </source>
</evidence>
<protein>
    <submittedName>
        <fullName evidence="8">SidA/IucD/PvdA family monooxygenase</fullName>
    </submittedName>
</protein>
<keyword evidence="8" id="KW-0503">Monooxygenase</keyword>
<dbReference type="EMBL" id="JAYWTM010000014">
    <property type="protein sequence ID" value="MEC5343734.1"/>
    <property type="molecule type" value="Genomic_DNA"/>
</dbReference>
<keyword evidence="7" id="KW-0560">Oxidoreductase</keyword>
<sequence>MAQLQVYDFIAVGLGPFNLGLACLAAPLKGVNSLFLERNQEFSWHPGMLLDGTTLQNPFLADMVSMADPTSRFSYLNYCKQQGELYTLYIRENWYLTRQEFDRYCKWVAGQLSNVRFQHEVLAIDHDEREGAYRVSGVRGPAREPFQLCARKLVIGIGSTPHIPSCCSTVDGAPLVHTSAYLKNKESLQRCRTVTVIGSGQSGAEVYQDLLRDSEQYGYQLNWVTRASRFFQMETAKLTLELITPDYGDYFYGLEPSVKAEILEDQRSIYNGINPSLISDIFAMLDERRHRQVSPTRLLTNLALESCQYEADTRKWQLIFNHTQLARRYRYATDGLVLATGYRYCLPDFIEGIRDRIRWNAEGCYAPSRNWAVDHEDREIFVQNVGLQSHGLTNPDLGLACHRNSRLLRELTGYDYYPGELRTAFQDFQPPADSGFVALP</sequence>
<evidence type="ECO:0000313" key="8">
    <source>
        <dbReference type="EMBL" id="MEC5343734.1"/>
    </source>
</evidence>
<gene>
    <name evidence="8" type="ORF">VSX58_14150</name>
</gene>
<dbReference type="Proteomes" id="UP001309705">
    <property type="component" value="Unassembled WGS sequence"/>
</dbReference>
<evidence type="ECO:0000256" key="2">
    <source>
        <dbReference type="ARBA" id="ARBA00004924"/>
    </source>
</evidence>
<comment type="pathway">
    <text evidence="2">Siderophore biosynthesis.</text>
</comment>
<dbReference type="RefSeq" id="WP_327618658.1">
    <property type="nucleotide sequence ID" value="NZ_JAYWTM010000014.1"/>
</dbReference>
<comment type="caution">
    <text evidence="8">The sequence shown here is derived from an EMBL/GenBank/DDBJ whole genome shotgun (WGS) entry which is preliminary data.</text>
</comment>
<reference evidence="8 9" key="1">
    <citation type="journal article" date="2017" name="Int. J. Syst. Evol. Microbiol.">
        <title>Brenneria populi subsp. brevivirga subsp. nov. isolated from symptomatic bark of Populus x euramericana canker, and description of Brenneria populi subsp. populi subsp. nov.</title>
        <authorList>
            <person name="Zheng M.H."/>
            <person name="Piao C.G."/>
            <person name="Xue H."/>
            <person name="Guo M.W."/>
            <person name="Li Y."/>
        </authorList>
    </citation>
    <scope>NUCLEOTIDE SEQUENCE [LARGE SCALE GENOMIC DNA]</scope>
    <source>
        <strain evidence="8 9">D9-5</strain>
    </source>
</reference>
<dbReference type="SUPFAM" id="SSF51905">
    <property type="entry name" value="FAD/NAD(P)-binding domain"/>
    <property type="match status" value="1"/>
</dbReference>
<keyword evidence="9" id="KW-1185">Reference proteome</keyword>
<accession>A0ABU6JSJ8</accession>
<evidence type="ECO:0000256" key="5">
    <source>
        <dbReference type="ARBA" id="ARBA00022827"/>
    </source>
</evidence>
<keyword evidence="5" id="KW-0274">FAD</keyword>
<comment type="similarity">
    <text evidence="3">Belongs to the lysine N(6)-hydroxylase/L-ornithine N(5)-oxygenase family.</text>
</comment>
<name>A0ABU6JSJ8_9GAMM</name>
<dbReference type="PANTHER" id="PTHR42802:SF1">
    <property type="entry name" value="L-ORNITHINE N(5)-MONOOXYGENASE"/>
    <property type="match status" value="1"/>
</dbReference>
<organism evidence="8 9">
    <name type="scientific">Brenneria populi</name>
    <dbReference type="NCBI Taxonomy" id="1505588"/>
    <lineage>
        <taxon>Bacteria</taxon>
        <taxon>Pseudomonadati</taxon>
        <taxon>Pseudomonadota</taxon>
        <taxon>Gammaproteobacteria</taxon>
        <taxon>Enterobacterales</taxon>
        <taxon>Pectobacteriaceae</taxon>
        <taxon>Brenneria</taxon>
    </lineage>
</organism>
<evidence type="ECO:0000256" key="4">
    <source>
        <dbReference type="ARBA" id="ARBA00022630"/>
    </source>
</evidence>
<keyword evidence="4" id="KW-0285">Flavoprotein</keyword>
<dbReference type="InterPro" id="IPR025700">
    <property type="entry name" value="Lys/Orn_oxygenase"/>
</dbReference>
<dbReference type="Gene3D" id="3.50.50.60">
    <property type="entry name" value="FAD/NAD(P)-binding domain"/>
    <property type="match status" value="1"/>
</dbReference>
<evidence type="ECO:0000256" key="3">
    <source>
        <dbReference type="ARBA" id="ARBA00007588"/>
    </source>
</evidence>
<dbReference type="InterPro" id="IPR036188">
    <property type="entry name" value="FAD/NAD-bd_sf"/>
</dbReference>